<accession>W0AGF7</accession>
<dbReference type="EMBL" id="CP006644">
    <property type="protein sequence ID" value="AHE55622.1"/>
    <property type="molecule type" value="Genomic_DNA"/>
</dbReference>
<gene>
    <name evidence="1" type="ORF">NX02_19815</name>
</gene>
<dbReference type="Proteomes" id="UP000018851">
    <property type="component" value="Chromosome"/>
</dbReference>
<protein>
    <submittedName>
        <fullName evidence="1">Uncharacterized protein</fullName>
    </submittedName>
</protein>
<proteinExistence type="predicted"/>
<dbReference type="AlphaFoldDB" id="W0AGF7"/>
<organism evidence="1 2">
    <name type="scientific">Sphingomonas sanxanigenens DSM 19645 = NX02</name>
    <dbReference type="NCBI Taxonomy" id="1123269"/>
    <lineage>
        <taxon>Bacteria</taxon>
        <taxon>Pseudomonadati</taxon>
        <taxon>Pseudomonadota</taxon>
        <taxon>Alphaproteobacteria</taxon>
        <taxon>Sphingomonadales</taxon>
        <taxon>Sphingomonadaceae</taxon>
        <taxon>Sphingomonas</taxon>
    </lineage>
</organism>
<name>W0AGF7_9SPHN</name>
<reference evidence="1 2" key="1">
    <citation type="submission" date="2013-07" db="EMBL/GenBank/DDBJ databases">
        <title>Completed genome of Sphingomonas sanxanigenens NX02.</title>
        <authorList>
            <person name="Ma T."/>
            <person name="Huang H."/>
            <person name="Wu M."/>
            <person name="Li X."/>
            <person name="Li G."/>
        </authorList>
    </citation>
    <scope>NUCLEOTIDE SEQUENCE [LARGE SCALE GENOMIC DNA]</scope>
    <source>
        <strain evidence="1 2">NX02</strain>
    </source>
</reference>
<dbReference type="KEGG" id="ssan:NX02_19815"/>
<evidence type="ECO:0000313" key="2">
    <source>
        <dbReference type="Proteomes" id="UP000018851"/>
    </source>
</evidence>
<evidence type="ECO:0000313" key="1">
    <source>
        <dbReference type="EMBL" id="AHE55622.1"/>
    </source>
</evidence>
<keyword evidence="2" id="KW-1185">Reference proteome</keyword>
<dbReference type="HOGENOM" id="CLU_3296689_0_0_5"/>
<sequence length="40" mass="4446">MPLYRFYKGGNLKDHLITINYAEGANNGYTYEGALGYVAS</sequence>